<sequence>MTNFDFLAKDSQFISFADSAMQAEKALAISPAHCAASCRKALEDALKWMYSADKSLPEPYSDHLTALIGNECFREILPKELFSKIDYIRKLGDIAIHGSKSITIDKAILSLEGLHSFLNFICFCYGIDCKGTDFDRSQLTSENKNDSTMSIQSLVDSSIDFKALLEENRNKRERFSDKRISRLKNGYEVKPSEYSEDQTREVYIDTMLNDAGWQGWSVGYPIDEMPNKSGCGFADYVLFGDDGSPLAVIEAKRTSRDVAIGRQQAVLYANFLEKKFGRRPMIFLTNGYETRFWDDRHYPERPVSGIFSKRDLLKEFNKMENRKPLRDIKINDEITNRYYQKEAILSVCEALNRNRRKALLVMATGSGKTRTIISLVDVLIRNGWIKNVLFLADRSALVIQAFKAFNDHAPNLSLCNLTKNKEGASNRVILSTYQTMINCIDNTYDEKGNRLYTPGHFDLIIVDEAHRSIYRRYKDIFTYFDALLVGMTATPKDDIDKNTYEIFDLEIGVPTYGYELSQAVKDRKLVDYLSIETELKLLKTGIVYDDLPDDEKEEYEETFSDEDGNMPELINSEELNVKLFNYDTIKQVLHYLMDKGQRVDYGTKIGKTIIFAKNHNHAEEIVEVWGKEFPELPQHYCRVIDNQVNYVEKLIEDFSDSKKYPQIAVSVDMLDTGIDIPEILNLVFFKKVFSRAKFWQMIGRGTRLCPELIDGQDKDCFYIFDFCENFAFFRTDARGREVGTTATLQEKLFNTKVEIIYRLQDLVFQTDELKNYRNELVASLLSQIDSLNRDSFAVKLHWSVIDRYQDNCDFDILTYGDTLEIAEHIAPLIPPSNEDVSAQRFDMLLYQIEHAIIAGRSGQRAKNDLYKKTLELSHYATVPDIIAQREIIEQILHNDYLERAGITDYEEIRLKLRDLIKYIPDRERVRYDTNFTDDIMSETWNASELDSEDLANYKKKIEHYIKQHQDIPVIKKLKDNMPLTSADMEALEGILWKNLGTKEQYETQYGMPLGELVRSIVGLSLQAANEAFSKFLNDVNLNERQRHFVKQIINYICKNGMMKDNSVLTRSPFTDMGRVSEIFTMDSLVLKEIRATIEEINRNAVLA</sequence>
<name>A0A0A7LBW2_9ARCH</name>
<dbReference type="Pfam" id="PF13643">
    <property type="entry name" value="DUF4145"/>
    <property type="match status" value="1"/>
</dbReference>
<dbReference type="Pfam" id="PF00271">
    <property type="entry name" value="Helicase_C"/>
    <property type="match status" value="1"/>
</dbReference>
<dbReference type="PANTHER" id="PTHR47396">
    <property type="entry name" value="TYPE I RESTRICTION ENZYME ECOKI R PROTEIN"/>
    <property type="match status" value="1"/>
</dbReference>
<gene>
    <name evidence="3" type="ORF">Mpt1_c07420</name>
</gene>
<dbReference type="GO" id="GO:0009035">
    <property type="term" value="F:type I site-specific deoxyribonuclease activity"/>
    <property type="evidence" value="ECO:0007669"/>
    <property type="project" value="UniProtKB-EC"/>
</dbReference>
<dbReference type="CDD" id="cd18032">
    <property type="entry name" value="DEXHc_RE_I_III_res"/>
    <property type="match status" value="1"/>
</dbReference>
<evidence type="ECO:0000313" key="3">
    <source>
        <dbReference type="EMBL" id="AIZ56625.1"/>
    </source>
</evidence>
<dbReference type="RefSeq" id="WP_048112289.1">
    <property type="nucleotide sequence ID" value="NZ_CP010070.1"/>
</dbReference>
<dbReference type="SMART" id="SM00487">
    <property type="entry name" value="DEXDc"/>
    <property type="match status" value="1"/>
</dbReference>
<accession>A0A0A7LBW2</accession>
<dbReference type="AlphaFoldDB" id="A0A0A7LBW2"/>
<dbReference type="GeneID" id="24818410"/>
<keyword evidence="4" id="KW-1185">Reference proteome</keyword>
<dbReference type="GO" id="GO:0005524">
    <property type="term" value="F:ATP binding"/>
    <property type="evidence" value="ECO:0007669"/>
    <property type="project" value="UniProtKB-KW"/>
</dbReference>
<dbReference type="InterPro" id="IPR001650">
    <property type="entry name" value="Helicase_C-like"/>
</dbReference>
<dbReference type="OrthoDB" id="11644at2157"/>
<evidence type="ECO:0000259" key="2">
    <source>
        <dbReference type="PROSITE" id="PS51194"/>
    </source>
</evidence>
<dbReference type="Gene3D" id="3.40.50.300">
    <property type="entry name" value="P-loop containing nucleotide triphosphate hydrolases"/>
    <property type="match status" value="2"/>
</dbReference>
<dbReference type="InterPro" id="IPR027417">
    <property type="entry name" value="P-loop_NTPase"/>
</dbReference>
<dbReference type="HOGENOM" id="CLU_009326_0_0_2"/>
<dbReference type="GO" id="GO:0009307">
    <property type="term" value="P:DNA restriction-modification system"/>
    <property type="evidence" value="ECO:0007669"/>
    <property type="project" value="UniProtKB-KW"/>
</dbReference>
<dbReference type="InterPro" id="IPR013670">
    <property type="entry name" value="EcoEI_R_C_dom"/>
</dbReference>
<dbReference type="InterPro" id="IPR050742">
    <property type="entry name" value="Helicase_Restrict-Modif_Enz"/>
</dbReference>
<dbReference type="CDD" id="cd18799">
    <property type="entry name" value="SF2_C_EcoAI-like"/>
    <property type="match status" value="1"/>
</dbReference>
<dbReference type="SUPFAM" id="SSF52540">
    <property type="entry name" value="P-loop containing nucleoside triphosphate hydrolases"/>
    <property type="match status" value="2"/>
</dbReference>
<dbReference type="GO" id="GO:0003677">
    <property type="term" value="F:DNA binding"/>
    <property type="evidence" value="ECO:0007669"/>
    <property type="project" value="UniProtKB-KW"/>
</dbReference>
<dbReference type="PROSITE" id="PS51194">
    <property type="entry name" value="HELICASE_CTER"/>
    <property type="match status" value="1"/>
</dbReference>
<dbReference type="Pfam" id="PF04851">
    <property type="entry name" value="ResIII"/>
    <property type="match status" value="1"/>
</dbReference>
<proteinExistence type="predicted"/>
<dbReference type="GO" id="GO:0005829">
    <property type="term" value="C:cytosol"/>
    <property type="evidence" value="ECO:0007669"/>
    <property type="project" value="TreeGrafter"/>
</dbReference>
<feature type="domain" description="Helicase C-terminal" evidence="2">
    <location>
        <begin position="597"/>
        <end position="763"/>
    </location>
</feature>
<reference evidence="3 4" key="1">
    <citation type="journal article" date="2014" name="Appl. Environ. Microbiol.">
        <title>Comparative Genome Analysis of 'Candidatus Methanoplasma termitum' Indicates a New Mode of Energy Metabolism in the Seventh Order of Methanogens.</title>
        <authorList>
            <person name="Lang K."/>
            <person name="Schuldes J."/>
            <person name="Klingl A."/>
            <person name="Poehlein A."/>
            <person name="Daniel R."/>
            <person name="Brune A."/>
        </authorList>
    </citation>
    <scope>NUCLEOTIDE SEQUENCE [LARGE SCALE GENOMIC DNA]</scope>
    <source>
        <strain evidence="4">Mpt1</strain>
    </source>
</reference>
<dbReference type="GO" id="GO:0120545">
    <property type="term" value="F:nucleic acid conformation isomerase activity"/>
    <property type="evidence" value="ECO:0007669"/>
    <property type="project" value="UniProtKB-ARBA"/>
</dbReference>
<dbReference type="PROSITE" id="PS51192">
    <property type="entry name" value="HELICASE_ATP_BIND_1"/>
    <property type="match status" value="1"/>
</dbReference>
<dbReference type="PANTHER" id="PTHR47396:SF1">
    <property type="entry name" value="ATP-DEPENDENT HELICASE IRC3-RELATED"/>
    <property type="match status" value="1"/>
</dbReference>
<protein>
    <submittedName>
        <fullName evidence="3">Type I restriction enzyme EcoKI subunit R</fullName>
    </submittedName>
</protein>
<dbReference type="InterPro" id="IPR007409">
    <property type="entry name" value="Restrct_endonuc_type1_HsdR_N"/>
</dbReference>
<dbReference type="Gene3D" id="3.90.1570.30">
    <property type="match status" value="1"/>
</dbReference>
<organism evidence="3 4">
    <name type="scientific">Candidatus Methanoplasma termitum</name>
    <dbReference type="NCBI Taxonomy" id="1577791"/>
    <lineage>
        <taxon>Archaea</taxon>
        <taxon>Methanobacteriati</taxon>
        <taxon>Thermoplasmatota</taxon>
        <taxon>Thermoplasmata</taxon>
        <taxon>Methanomassiliicoccales</taxon>
        <taxon>Methanomassiliicoccaceae</taxon>
        <taxon>Candidatus Methanoplasma</taxon>
    </lineage>
</organism>
<dbReference type="Proteomes" id="UP000030787">
    <property type="component" value="Chromosome"/>
</dbReference>
<dbReference type="InterPro" id="IPR025285">
    <property type="entry name" value="DUF4145"/>
</dbReference>
<dbReference type="STRING" id="1577791.Mpt1_c07420"/>
<dbReference type="REBASE" id="98772">
    <property type="entry name" value="MteMpt1ORF7440P"/>
</dbReference>
<dbReference type="InterPro" id="IPR014001">
    <property type="entry name" value="Helicase_ATP-bd"/>
</dbReference>
<dbReference type="Pfam" id="PF04313">
    <property type="entry name" value="HSDR_N"/>
    <property type="match status" value="1"/>
</dbReference>
<dbReference type="EMBL" id="CP010070">
    <property type="protein sequence ID" value="AIZ56625.1"/>
    <property type="molecule type" value="Genomic_DNA"/>
</dbReference>
<evidence type="ECO:0000259" key="1">
    <source>
        <dbReference type="PROSITE" id="PS51192"/>
    </source>
</evidence>
<dbReference type="Pfam" id="PF08463">
    <property type="entry name" value="EcoEI_R_C"/>
    <property type="match status" value="1"/>
</dbReference>
<evidence type="ECO:0000313" key="4">
    <source>
        <dbReference type="Proteomes" id="UP000030787"/>
    </source>
</evidence>
<dbReference type="KEGG" id="mear:Mpt1_c07420"/>
<feature type="domain" description="Helicase ATP-binding" evidence="1">
    <location>
        <begin position="349"/>
        <end position="509"/>
    </location>
</feature>
<dbReference type="InterPro" id="IPR006935">
    <property type="entry name" value="Helicase/UvrB_N"/>
</dbReference>